<evidence type="ECO:0000313" key="1">
    <source>
        <dbReference type="EMBL" id="KAJ3532983.1"/>
    </source>
</evidence>
<dbReference type="Proteomes" id="UP001148662">
    <property type="component" value="Unassembled WGS sequence"/>
</dbReference>
<evidence type="ECO:0000313" key="2">
    <source>
        <dbReference type="Proteomes" id="UP001148662"/>
    </source>
</evidence>
<proteinExistence type="predicted"/>
<name>A0ACC1S6E5_9APHY</name>
<reference evidence="1" key="1">
    <citation type="submission" date="2022-07" db="EMBL/GenBank/DDBJ databases">
        <title>Genome Sequence of Phlebia brevispora.</title>
        <authorList>
            <person name="Buettner E."/>
        </authorList>
    </citation>
    <scope>NUCLEOTIDE SEQUENCE</scope>
    <source>
        <strain evidence="1">MPL23</strain>
    </source>
</reference>
<protein>
    <submittedName>
        <fullName evidence="1">Uncharacterized protein</fullName>
    </submittedName>
</protein>
<accession>A0ACC1S6E5</accession>
<dbReference type="EMBL" id="JANHOG010001696">
    <property type="protein sequence ID" value="KAJ3532983.1"/>
    <property type="molecule type" value="Genomic_DNA"/>
</dbReference>
<gene>
    <name evidence="1" type="ORF">NM688_g7346</name>
</gene>
<comment type="caution">
    <text evidence="1">The sequence shown here is derived from an EMBL/GenBank/DDBJ whole genome shotgun (WGS) entry which is preliminary data.</text>
</comment>
<sequence length="991" mass="108364">MARLEAFENSRSLPTATTQLFDLAGCRRKELGTLISHCRDVAERMQTATLQIKSDGEAAIGVKHIEDAINTVKNLASIINNRGFLWSLMNAGKLDCEVERCQQRIEEAYSWASQMFQQGRRQRIVNARELDQGSLTDMIASSQDGNELLRAIQKRESVNRTKKEIVIALRKHVQGYPALETSARAEYAFIHKSSSILSPLYGLRNDDLFQPFVISSVEVEFDINRPIGWGASGKVYKGSWDDTIVAIKRMHADDGRMISREQRRAFYHELKTWSNLRHPNVLPFYGACLEAEIPFLLMKFCTFGTVNHYLEQYPDGDRMKLSYGVASGLAYLHSQGIVHADVKSANVLISDDHEALLSDFGLALRLHQYRSQTSFSTEMDRRRGTLVFMAPEVLRGASPDKAADVYSLGLSVWEMYSDGRAPYVKFLTSSLLAEGVADNGYREERPKRLTEHRVWEMLQKTWNEDPAARPTAKEVQTVLKSSSETTSRADHLARSSLFTNTIFVDNADSLADMRGALATSTPKVQQIEPPQASEADAGQSLATLREEFEMSPRPATSPTSPRSEVSLVSDLLAQRPASADDTRPDSHPNTPCISATSSLASPRRARQRSTPVSPAAAMEGGKAAGDPVQVEATSAIPRTELVHSTSLSELSLLPMLKPLDAPGLFPGTEQPGSQSSEDIWVPPSFPSLVIAGIAGAISSTNAYLSTPTGSSLRAAEDRGPSFCASGRRAPPQSSTNINPSPIDPPDDQDEHDSQSNPTASSVWHADVSNNRERNTAMSRAINDLFTTTPATSSGAAVRIAELAAGKIPTATAMRKARSSATTKRVDTTRSRKRIRMITPVGEDTTTQPSIGANSSEGSRARKIILTPGPSTISDGITAPSSTRTGHGNPYHKGIRGREKASTNNRGTVFVVRGPPSESQQRVQTLLEVFSKYDNQSACGSFPSLPPTSRRIDLICSEGTGAKQYGTQDRWRARFEMTTSTISRAHSAGGEY</sequence>
<organism evidence="1 2">
    <name type="scientific">Phlebia brevispora</name>
    <dbReference type="NCBI Taxonomy" id="194682"/>
    <lineage>
        <taxon>Eukaryota</taxon>
        <taxon>Fungi</taxon>
        <taxon>Dikarya</taxon>
        <taxon>Basidiomycota</taxon>
        <taxon>Agaricomycotina</taxon>
        <taxon>Agaricomycetes</taxon>
        <taxon>Polyporales</taxon>
        <taxon>Meruliaceae</taxon>
        <taxon>Phlebia</taxon>
    </lineage>
</organism>
<keyword evidence="2" id="KW-1185">Reference proteome</keyword>